<dbReference type="InterPro" id="IPR043917">
    <property type="entry name" value="DUF5753"/>
</dbReference>
<dbReference type="InterPro" id="IPR001387">
    <property type="entry name" value="Cro/C1-type_HTH"/>
</dbReference>
<name>A0A290ZD12_9PSEU</name>
<dbReference type="EMBL" id="CP023445">
    <property type="protein sequence ID" value="ATE56887.1"/>
    <property type="molecule type" value="Genomic_DNA"/>
</dbReference>
<dbReference type="CDD" id="cd00093">
    <property type="entry name" value="HTH_XRE"/>
    <property type="match status" value="1"/>
</dbReference>
<dbReference type="Proteomes" id="UP000218505">
    <property type="component" value="Chromosome"/>
</dbReference>
<evidence type="ECO:0000313" key="3">
    <source>
        <dbReference type="Proteomes" id="UP000218505"/>
    </source>
</evidence>
<gene>
    <name evidence="2" type="ORF">CNX65_29340</name>
</gene>
<sequence>MLFVHFPNTWTITCAHKLCGSPIRVIPEDAVTNPHRSAARIQVATTLRRLREDRGLLRERAAAVLVCTTTKIGNIETAASGVKQAELEKLLDLYEADDATREDLLGLNSEANRRRPKSKLGGQISPWLRRILDVEAIATEVVYSSFELVPAVLQTEDYARTLISGAGFAGEVLEKNLHLRMGRKALLTDREPPLRLWAVLAEPALRANIGGPDVMRGQLSHILEVTALEHVNVQVMPQGAGAHPLTGTTLSLFRLPDKLPSLVSVDTPYGDHFVDRPEQVDRTNRWFEYTRAKAMGVEESRELMARILEDTA</sequence>
<protein>
    <recommendedName>
        <fullName evidence="1">DUF5753 domain-containing protein</fullName>
    </recommendedName>
</protein>
<dbReference type="Pfam" id="PF19054">
    <property type="entry name" value="DUF5753"/>
    <property type="match status" value="1"/>
</dbReference>
<evidence type="ECO:0000313" key="2">
    <source>
        <dbReference type="EMBL" id="ATE56887.1"/>
    </source>
</evidence>
<reference evidence="2" key="1">
    <citation type="submission" date="2017-09" db="EMBL/GenBank/DDBJ databases">
        <title>Complete Genome Sequence of ansamitocin-producing Bacterium Actinosynnema pretiosum X47.</title>
        <authorList>
            <person name="Cao G."/>
            <person name="Zong G."/>
            <person name="Zhong C."/>
            <person name="Fu J."/>
        </authorList>
    </citation>
    <scope>NUCLEOTIDE SEQUENCE [LARGE SCALE GENOMIC DNA]</scope>
    <source>
        <strain evidence="2">X47</strain>
    </source>
</reference>
<accession>A0A290ZD12</accession>
<evidence type="ECO:0000259" key="1">
    <source>
        <dbReference type="Pfam" id="PF19054"/>
    </source>
</evidence>
<organism evidence="2 3">
    <name type="scientific">Actinosynnema pretiosum</name>
    <dbReference type="NCBI Taxonomy" id="42197"/>
    <lineage>
        <taxon>Bacteria</taxon>
        <taxon>Bacillati</taxon>
        <taxon>Actinomycetota</taxon>
        <taxon>Actinomycetes</taxon>
        <taxon>Pseudonocardiales</taxon>
        <taxon>Pseudonocardiaceae</taxon>
        <taxon>Actinosynnema</taxon>
    </lineage>
</organism>
<dbReference type="KEGG" id="apre:CNX65_29340"/>
<proteinExistence type="predicted"/>
<dbReference type="AlphaFoldDB" id="A0A290ZD12"/>
<dbReference type="Pfam" id="PF13560">
    <property type="entry name" value="HTH_31"/>
    <property type="match status" value="1"/>
</dbReference>
<feature type="domain" description="DUF5753" evidence="1">
    <location>
        <begin position="128"/>
        <end position="305"/>
    </location>
</feature>
<keyword evidence="3" id="KW-1185">Reference proteome</keyword>